<name>A0A3B0XGJ6_9ZZZZ</name>
<proteinExistence type="predicted"/>
<gene>
    <name evidence="1" type="ORF">MNBD_GAMMA11-1856</name>
</gene>
<protein>
    <submittedName>
        <fullName evidence="1">Uncharacterized protein</fullName>
    </submittedName>
</protein>
<dbReference type="EMBL" id="UOFG01000129">
    <property type="protein sequence ID" value="VAW60719.1"/>
    <property type="molecule type" value="Genomic_DNA"/>
</dbReference>
<dbReference type="PROSITE" id="PS51257">
    <property type="entry name" value="PROKAR_LIPOPROTEIN"/>
    <property type="match status" value="1"/>
</dbReference>
<accession>A0A3B0XGJ6</accession>
<evidence type="ECO:0000313" key="1">
    <source>
        <dbReference type="EMBL" id="VAW60719.1"/>
    </source>
</evidence>
<dbReference type="AlphaFoldDB" id="A0A3B0XGJ6"/>
<reference evidence="1" key="1">
    <citation type="submission" date="2018-06" db="EMBL/GenBank/DDBJ databases">
        <authorList>
            <person name="Zhirakovskaya E."/>
        </authorList>
    </citation>
    <scope>NUCLEOTIDE SEQUENCE</scope>
</reference>
<sequence length="48" mass="5512">MPKTRYTQVSLEATPSSLLFTLCTQSLSLWTGCIHKNRSRTPQAMDRR</sequence>
<organism evidence="1">
    <name type="scientific">hydrothermal vent metagenome</name>
    <dbReference type="NCBI Taxonomy" id="652676"/>
    <lineage>
        <taxon>unclassified sequences</taxon>
        <taxon>metagenomes</taxon>
        <taxon>ecological metagenomes</taxon>
    </lineage>
</organism>